<keyword evidence="2" id="KW-0732">Signal</keyword>
<proteinExistence type="predicted"/>
<evidence type="ECO:0000313" key="3">
    <source>
        <dbReference type="EMBL" id="SER20665.1"/>
    </source>
</evidence>
<dbReference type="EMBL" id="FOGJ01000003">
    <property type="protein sequence ID" value="SER20665.1"/>
    <property type="molecule type" value="Genomic_DNA"/>
</dbReference>
<name>A0A1H9MB44_BUTFI</name>
<evidence type="ECO:0000313" key="4">
    <source>
        <dbReference type="Proteomes" id="UP000182584"/>
    </source>
</evidence>
<feature type="region of interest" description="Disordered" evidence="1">
    <location>
        <begin position="27"/>
        <end position="73"/>
    </location>
</feature>
<feature type="compositionally biased region" description="Acidic residues" evidence="1">
    <location>
        <begin position="48"/>
        <end position="73"/>
    </location>
</feature>
<evidence type="ECO:0000256" key="1">
    <source>
        <dbReference type="SAM" id="MobiDB-lite"/>
    </source>
</evidence>
<reference evidence="3 4" key="1">
    <citation type="submission" date="2016-10" db="EMBL/GenBank/DDBJ databases">
        <authorList>
            <person name="de Groot N.N."/>
        </authorList>
    </citation>
    <scope>NUCLEOTIDE SEQUENCE [LARGE SCALE GENOMIC DNA]</scope>
    <source>
        <strain evidence="3 4">AR40</strain>
    </source>
</reference>
<dbReference type="eggNOG" id="COG3755">
    <property type="taxonomic scope" value="Bacteria"/>
</dbReference>
<gene>
    <name evidence="3" type="ORF">SAMN04487884_10322</name>
</gene>
<evidence type="ECO:0000256" key="2">
    <source>
        <dbReference type="SAM" id="SignalP"/>
    </source>
</evidence>
<dbReference type="Proteomes" id="UP000182584">
    <property type="component" value="Unassembled WGS sequence"/>
</dbReference>
<dbReference type="OrthoDB" id="2002195at2"/>
<dbReference type="AlphaFoldDB" id="A0A1H9MB44"/>
<feature type="signal peptide" evidence="2">
    <location>
        <begin position="1"/>
        <end position="20"/>
    </location>
</feature>
<organism evidence="3 4">
    <name type="scientific">Butyrivibrio fibrisolvens</name>
    <dbReference type="NCBI Taxonomy" id="831"/>
    <lineage>
        <taxon>Bacteria</taxon>
        <taxon>Bacillati</taxon>
        <taxon>Bacillota</taxon>
        <taxon>Clostridia</taxon>
        <taxon>Lachnospirales</taxon>
        <taxon>Lachnospiraceae</taxon>
        <taxon>Butyrivibrio</taxon>
    </lineage>
</organism>
<sequence length="323" mass="35163">MKKYVLAMLLAGSVVLEGCAIGSAPSVEGVNLTDGASDENVEQGNDTEAGDDAVSADDTAAEDSAVTDESVDGDYEQFTKDYTDDIKTKVTEITASSNSLTDELTSIVALYDEYDSLSTNAPDQTAMNEVCGWGTVVWKEECLSLLGRMETSDPAGYQDVKSEYDNWEKYVPAMAQKMSDIYADGSIYPVIYSYNTAMRYKRYAYILASSLADIQGEVTFSFPDSTMCGYYGDYSSDSYLIITEGMESGSYDIVIHIDDTKEIRGWGSIEENSDGSEVMAFTSDDAAVEGTIDCFALGATFYVSASDGSIVSQEESYDFTFKY</sequence>
<feature type="chain" id="PRO_5039187981" evidence="2">
    <location>
        <begin position="21"/>
        <end position="323"/>
    </location>
</feature>
<accession>A0A1H9MB44</accession>
<protein>
    <submittedName>
        <fullName evidence="3">Uncharacterized protein</fullName>
    </submittedName>
</protein>
<dbReference type="RefSeq" id="WP_074754214.1">
    <property type="nucleotide sequence ID" value="NZ_FOGJ01000003.1"/>
</dbReference>